<dbReference type="Proteomes" id="UP000712600">
    <property type="component" value="Unassembled WGS sequence"/>
</dbReference>
<sequence length="78" mass="8931">MFVHPLDGSCVEDEDMYVKNMDLDSMRTTICSSREYHHLVLLTLPLLWTRLAALVLVLALTSDFSPSLLNVFSVGWRF</sequence>
<gene>
    <name evidence="1" type="ORF">F2Q69_00054242</name>
</gene>
<accession>A0A3N6QWR8</accession>
<dbReference type="EMBL" id="QGKX02002183">
    <property type="protein sequence ID" value="KAF3489797.1"/>
    <property type="molecule type" value="Genomic_DNA"/>
</dbReference>
<reference evidence="1" key="1">
    <citation type="submission" date="2019-12" db="EMBL/GenBank/DDBJ databases">
        <title>Genome sequencing and annotation of Brassica cretica.</title>
        <authorList>
            <person name="Studholme D.J."/>
            <person name="Sarris P."/>
        </authorList>
    </citation>
    <scope>NUCLEOTIDE SEQUENCE</scope>
    <source>
        <strain evidence="1">PFS-109/04</strain>
        <tissue evidence="1">Leaf</tissue>
    </source>
</reference>
<comment type="caution">
    <text evidence="1">The sequence shown here is derived from an EMBL/GenBank/DDBJ whole genome shotgun (WGS) entry which is preliminary data.</text>
</comment>
<organism evidence="1 2">
    <name type="scientific">Brassica cretica</name>
    <name type="common">Mustard</name>
    <dbReference type="NCBI Taxonomy" id="69181"/>
    <lineage>
        <taxon>Eukaryota</taxon>
        <taxon>Viridiplantae</taxon>
        <taxon>Streptophyta</taxon>
        <taxon>Embryophyta</taxon>
        <taxon>Tracheophyta</taxon>
        <taxon>Spermatophyta</taxon>
        <taxon>Magnoliopsida</taxon>
        <taxon>eudicotyledons</taxon>
        <taxon>Gunneridae</taxon>
        <taxon>Pentapetalae</taxon>
        <taxon>rosids</taxon>
        <taxon>malvids</taxon>
        <taxon>Brassicales</taxon>
        <taxon>Brassicaceae</taxon>
        <taxon>Brassiceae</taxon>
        <taxon>Brassica</taxon>
    </lineage>
</organism>
<evidence type="ECO:0000313" key="1">
    <source>
        <dbReference type="EMBL" id="KAF3489797.1"/>
    </source>
</evidence>
<protein>
    <submittedName>
        <fullName evidence="1">Uncharacterized protein</fullName>
    </submittedName>
</protein>
<evidence type="ECO:0000313" key="2">
    <source>
        <dbReference type="Proteomes" id="UP000712600"/>
    </source>
</evidence>
<dbReference type="AlphaFoldDB" id="A0A3N6QWR8"/>
<name>A0A3N6QWR8_BRACR</name>
<proteinExistence type="predicted"/>